<dbReference type="InterPro" id="IPR051319">
    <property type="entry name" value="Oligoribo/pAp-PDE_c-di-AMP_PDE"/>
</dbReference>
<protein>
    <submittedName>
        <fullName evidence="3">Phosphoesterase RecJ domain-containing protein</fullName>
    </submittedName>
</protein>
<dbReference type="OrthoDB" id="9803668at2"/>
<dbReference type="AlphaFoldDB" id="A0A1G5RRW4"/>
<dbReference type="RefSeq" id="WP_092589248.1">
    <property type="nucleotide sequence ID" value="NZ_FMWL01000002.1"/>
</dbReference>
<dbReference type="Proteomes" id="UP000199208">
    <property type="component" value="Unassembled WGS sequence"/>
</dbReference>
<gene>
    <name evidence="3" type="ORF">SAMN03080599_00435</name>
</gene>
<dbReference type="PANTHER" id="PTHR47618">
    <property type="entry name" value="BIFUNCTIONAL OLIGORIBONUCLEASE AND PAP PHOSPHATASE NRNA"/>
    <property type="match status" value="1"/>
</dbReference>
<dbReference type="STRING" id="1120920.SAMN03080599_00435"/>
<name>A0A1G5RRW4_9FIRM</name>
<dbReference type="Pfam" id="PF02272">
    <property type="entry name" value="DHHA1"/>
    <property type="match status" value="1"/>
</dbReference>
<feature type="domain" description="DDH" evidence="1">
    <location>
        <begin position="16"/>
        <end position="157"/>
    </location>
</feature>
<reference evidence="3 4" key="1">
    <citation type="submission" date="2016-10" db="EMBL/GenBank/DDBJ databases">
        <authorList>
            <person name="de Groot N.N."/>
        </authorList>
    </citation>
    <scope>NUCLEOTIDE SEQUENCE [LARGE SCALE GENOMIC DNA]</scope>
    <source>
        <strain evidence="3 4">DSM 2784</strain>
    </source>
</reference>
<keyword evidence="4" id="KW-1185">Reference proteome</keyword>
<dbReference type="EMBL" id="FMWL01000002">
    <property type="protein sequence ID" value="SCZ76845.1"/>
    <property type="molecule type" value="Genomic_DNA"/>
</dbReference>
<feature type="domain" description="DHHA1" evidence="2">
    <location>
        <begin position="242"/>
        <end position="319"/>
    </location>
</feature>
<proteinExistence type="predicted"/>
<dbReference type="Gene3D" id="3.90.1640.10">
    <property type="entry name" value="inorganic pyrophosphatase (n-terminal core)"/>
    <property type="match status" value="1"/>
</dbReference>
<evidence type="ECO:0000259" key="1">
    <source>
        <dbReference type="Pfam" id="PF01368"/>
    </source>
</evidence>
<accession>A0A1G5RRW4</accession>
<dbReference type="PANTHER" id="PTHR47618:SF1">
    <property type="entry name" value="BIFUNCTIONAL OLIGORIBONUCLEASE AND PAP PHOSPHATASE NRNA"/>
    <property type="match status" value="1"/>
</dbReference>
<sequence length="323" mass="35776">MELFYQTKEDHPKTALIMTHLLPDGDAVGSAVALCELLETLDIHAKIVMEDTLPESLEWLRNERFVKVVEAWMHPVKAPFDVFVVDCSDLSRISDKFELFSKARKTYNIDHHVTNDLFAAVNQVDSAASSTGELIYRLFQAYEAPLTTRAAEAIYAAVSTDTGSFRYSNTSSETMRLAGTLIDFGIDTETINTRLYHNKPLDGVKLLGIALDNLLLLKGGKVAVSHVTLVEADAQEIVEYDTDGICEFLRDISGVEVALFLKETAAGVYKVSARSKYKFDVSRLALHFDGGGHTKAAGFTLSGILEEVRYKILEEITLAVEQT</sequence>
<organism evidence="3 4">
    <name type="scientific">Acidaminobacter hydrogenoformans DSM 2784</name>
    <dbReference type="NCBI Taxonomy" id="1120920"/>
    <lineage>
        <taxon>Bacteria</taxon>
        <taxon>Bacillati</taxon>
        <taxon>Bacillota</taxon>
        <taxon>Clostridia</taxon>
        <taxon>Peptostreptococcales</taxon>
        <taxon>Acidaminobacteraceae</taxon>
        <taxon>Acidaminobacter</taxon>
    </lineage>
</organism>
<dbReference type="InterPro" id="IPR001667">
    <property type="entry name" value="DDH_dom"/>
</dbReference>
<dbReference type="SUPFAM" id="SSF64182">
    <property type="entry name" value="DHH phosphoesterases"/>
    <property type="match status" value="1"/>
</dbReference>
<dbReference type="Gene3D" id="3.10.310.30">
    <property type="match status" value="1"/>
</dbReference>
<dbReference type="InterPro" id="IPR003156">
    <property type="entry name" value="DHHA1_dom"/>
</dbReference>
<dbReference type="InterPro" id="IPR038763">
    <property type="entry name" value="DHH_sf"/>
</dbReference>
<evidence type="ECO:0000313" key="4">
    <source>
        <dbReference type="Proteomes" id="UP000199208"/>
    </source>
</evidence>
<evidence type="ECO:0000313" key="3">
    <source>
        <dbReference type="EMBL" id="SCZ76845.1"/>
    </source>
</evidence>
<dbReference type="Pfam" id="PF01368">
    <property type="entry name" value="DHH"/>
    <property type="match status" value="1"/>
</dbReference>
<dbReference type="GO" id="GO:0003676">
    <property type="term" value="F:nucleic acid binding"/>
    <property type="evidence" value="ECO:0007669"/>
    <property type="project" value="InterPro"/>
</dbReference>
<evidence type="ECO:0000259" key="2">
    <source>
        <dbReference type="Pfam" id="PF02272"/>
    </source>
</evidence>